<accession>M1VJ71</accession>
<organism evidence="14 15">
    <name type="scientific">Cyanidioschyzon merolae (strain NIES-3377 / 10D)</name>
    <name type="common">Unicellular red alga</name>
    <dbReference type="NCBI Taxonomy" id="280699"/>
    <lineage>
        <taxon>Eukaryota</taxon>
        <taxon>Rhodophyta</taxon>
        <taxon>Bangiophyceae</taxon>
        <taxon>Cyanidiales</taxon>
        <taxon>Cyanidiaceae</taxon>
        <taxon>Cyanidioschyzon</taxon>
    </lineage>
</organism>
<evidence type="ECO:0000256" key="6">
    <source>
        <dbReference type="ARBA" id="ARBA00023145"/>
    </source>
</evidence>
<dbReference type="PANTHER" id="PTHR47965">
    <property type="entry name" value="ASPARTYL PROTEASE-RELATED"/>
    <property type="match status" value="1"/>
</dbReference>
<evidence type="ECO:0000256" key="7">
    <source>
        <dbReference type="PIRSR" id="PIRSR601461-1"/>
    </source>
</evidence>
<dbReference type="OrthoDB" id="4784at2759"/>
<feature type="active site" evidence="7">
    <location>
        <position position="119"/>
    </location>
</feature>
<keyword evidence="4 9" id="KW-0064">Aspartyl protease</keyword>
<evidence type="ECO:0000256" key="4">
    <source>
        <dbReference type="ARBA" id="ARBA00022750"/>
    </source>
</evidence>
<gene>
    <name evidence="14" type="ORF">CYME_CMN193C</name>
</gene>
<keyword evidence="11" id="KW-0472">Membrane</keyword>
<evidence type="ECO:0000256" key="8">
    <source>
        <dbReference type="PIRSR" id="PIRSR601461-2"/>
    </source>
</evidence>
<evidence type="ECO:0000256" key="5">
    <source>
        <dbReference type="ARBA" id="ARBA00022801"/>
    </source>
</evidence>
<comment type="similarity">
    <text evidence="1 9">Belongs to the peptidase A1 family.</text>
</comment>
<dbReference type="PANTHER" id="PTHR47965:SF12">
    <property type="entry name" value="ASPARTIC PROTEINASE 3-RELATED"/>
    <property type="match status" value="1"/>
</dbReference>
<dbReference type="RefSeq" id="XP_005537329.1">
    <property type="nucleotide sequence ID" value="XM_005537272.1"/>
</dbReference>
<evidence type="ECO:0000256" key="1">
    <source>
        <dbReference type="ARBA" id="ARBA00007447"/>
    </source>
</evidence>
<dbReference type="Pfam" id="PF00026">
    <property type="entry name" value="Asp"/>
    <property type="match status" value="1"/>
</dbReference>
<dbReference type="STRING" id="280699.M1VJ71"/>
<dbReference type="PROSITE" id="PS51767">
    <property type="entry name" value="PEPTIDASE_A1"/>
    <property type="match status" value="1"/>
</dbReference>
<dbReference type="HOGENOM" id="CLU_483459_0_0_1"/>
<reference evidence="14 15" key="1">
    <citation type="journal article" date="2004" name="Nature">
        <title>Genome sequence of the ultrasmall unicellular red alga Cyanidioschyzon merolae 10D.</title>
        <authorList>
            <person name="Matsuzaki M."/>
            <person name="Misumi O."/>
            <person name="Shin-i T."/>
            <person name="Maruyama S."/>
            <person name="Takahara M."/>
            <person name="Miyagishima S."/>
            <person name="Mori T."/>
            <person name="Nishida K."/>
            <person name="Yagisawa F."/>
            <person name="Nishida K."/>
            <person name="Yoshida Y."/>
            <person name="Nishimura Y."/>
            <person name="Nakao S."/>
            <person name="Kobayashi T."/>
            <person name="Momoyama Y."/>
            <person name="Higashiyama T."/>
            <person name="Minoda A."/>
            <person name="Sano M."/>
            <person name="Nomoto H."/>
            <person name="Oishi K."/>
            <person name="Hayashi H."/>
            <person name="Ohta F."/>
            <person name="Nishizaka S."/>
            <person name="Haga S."/>
            <person name="Miura S."/>
            <person name="Morishita T."/>
            <person name="Kabeya Y."/>
            <person name="Terasawa K."/>
            <person name="Suzuki Y."/>
            <person name="Ishii Y."/>
            <person name="Asakawa S."/>
            <person name="Takano H."/>
            <person name="Ohta N."/>
            <person name="Kuroiwa H."/>
            <person name="Tanaka K."/>
            <person name="Shimizu N."/>
            <person name="Sugano S."/>
            <person name="Sato N."/>
            <person name="Nozaki H."/>
            <person name="Ogasawara N."/>
            <person name="Kohara Y."/>
            <person name="Kuroiwa T."/>
        </authorList>
    </citation>
    <scope>NUCLEOTIDE SEQUENCE [LARGE SCALE GENOMIC DNA]</scope>
    <source>
        <strain evidence="14 15">10D</strain>
    </source>
</reference>
<evidence type="ECO:0000256" key="2">
    <source>
        <dbReference type="ARBA" id="ARBA00022670"/>
    </source>
</evidence>
<dbReference type="GO" id="GO:0006508">
    <property type="term" value="P:proteolysis"/>
    <property type="evidence" value="ECO:0007669"/>
    <property type="project" value="UniProtKB-KW"/>
</dbReference>
<proteinExistence type="inferred from homology"/>
<feature type="disulfide bond" evidence="8">
    <location>
        <begin position="132"/>
        <end position="154"/>
    </location>
</feature>
<feature type="disulfide bond" evidence="8">
    <location>
        <begin position="383"/>
        <end position="427"/>
    </location>
</feature>
<dbReference type="GO" id="GO:0004190">
    <property type="term" value="F:aspartic-type endopeptidase activity"/>
    <property type="evidence" value="ECO:0007669"/>
    <property type="project" value="UniProtKB-KW"/>
</dbReference>
<dbReference type="Gene3D" id="2.40.70.10">
    <property type="entry name" value="Acid Proteases"/>
    <property type="match status" value="2"/>
</dbReference>
<feature type="transmembrane region" description="Helical" evidence="11">
    <location>
        <begin position="513"/>
        <end position="534"/>
    </location>
</feature>
<dbReference type="CDD" id="cd05471">
    <property type="entry name" value="pepsin_like"/>
    <property type="match status" value="1"/>
</dbReference>
<dbReference type="InterPro" id="IPR001969">
    <property type="entry name" value="Aspartic_peptidase_AS"/>
</dbReference>
<keyword evidence="8" id="KW-1015">Disulfide bond</keyword>
<evidence type="ECO:0000256" key="10">
    <source>
        <dbReference type="SAM" id="MobiDB-lite"/>
    </source>
</evidence>
<feature type="chain" id="PRO_5004018542" evidence="12">
    <location>
        <begin position="21"/>
        <end position="564"/>
    </location>
</feature>
<sequence length="564" mass="59746">MIRALAVLLVSVLCLAGAVGLLDNMVLGRGPAAVAELAGRDGIVLPLEKRPGTVERIYSAPRRHGELAALLRPAVSGVPGGSSQEDKLPVNPLAGGIVNVGEYYVAISVDNQTVHVQIDTGSSAIAFPLSQCKNCLKGDRRVTLANPDLTRISCSNESICKPSTCNSLCGACSEASKACCAPVDTKACGFRLIYGDGSFAIGALHVGRITLTQTGLSVYPAYFGGILLDSASFEHVDVDGIWGLAYPSLACNPSCVPPVFDTMVRTGVVPRDMFALCLTDTSGALVFGGAAGPEMRKGEYRWVPMVNRAVRTYYEVGVESVRFGTDESAGLPEIRSAIVDSGTTLIVISTSAFGTLREHLQSRYCDQVPGLCGEKTWLETGRCATLTDRHVSRLPPINIRLAGGVELSVPPELYMLRAQKNGRTFRCFGIQHVTGELVNGRVILGDTFMRAYVTVFDRENSRIGFAPAAENCGMPAAGDRGIVYTSSNATDMLPRAGSTKDIAIFGFHVSRSAALLFGLVLAVALLLCLAAVIVRCIRSRRAAAQTDDPGPRADGSRTALLSDV</sequence>
<keyword evidence="5 9" id="KW-0378">Hydrolase</keyword>
<dbReference type="InterPro" id="IPR001461">
    <property type="entry name" value="Aspartic_peptidase_A1"/>
</dbReference>
<evidence type="ECO:0000259" key="13">
    <source>
        <dbReference type="PROSITE" id="PS51767"/>
    </source>
</evidence>
<evidence type="ECO:0000313" key="15">
    <source>
        <dbReference type="Proteomes" id="UP000007014"/>
    </source>
</evidence>
<dbReference type="Proteomes" id="UP000007014">
    <property type="component" value="Chromosome 14"/>
</dbReference>
<feature type="signal peptide" evidence="12">
    <location>
        <begin position="1"/>
        <end position="20"/>
    </location>
</feature>
<reference evidence="14 15" key="2">
    <citation type="journal article" date="2007" name="BMC Biol.">
        <title>A 100%-complete sequence reveals unusually simple genomic features in the hot-spring red alga Cyanidioschyzon merolae.</title>
        <authorList>
            <person name="Nozaki H."/>
            <person name="Takano H."/>
            <person name="Misumi O."/>
            <person name="Terasawa K."/>
            <person name="Matsuzaki M."/>
            <person name="Maruyama S."/>
            <person name="Nishida K."/>
            <person name="Yagisawa F."/>
            <person name="Yoshida Y."/>
            <person name="Fujiwara T."/>
            <person name="Takio S."/>
            <person name="Tamura K."/>
            <person name="Chung S.J."/>
            <person name="Nakamura S."/>
            <person name="Kuroiwa H."/>
            <person name="Tanaka K."/>
            <person name="Sato N."/>
            <person name="Kuroiwa T."/>
        </authorList>
    </citation>
    <scope>NUCLEOTIDE SEQUENCE [LARGE SCALE GENOMIC DNA]</scope>
    <source>
        <strain evidence="14 15">10D</strain>
    </source>
</reference>
<dbReference type="InterPro" id="IPR034164">
    <property type="entry name" value="Pepsin-like_dom"/>
</dbReference>
<evidence type="ECO:0000256" key="9">
    <source>
        <dbReference type="RuleBase" id="RU000454"/>
    </source>
</evidence>
<evidence type="ECO:0000313" key="14">
    <source>
        <dbReference type="EMBL" id="BAM81293.1"/>
    </source>
</evidence>
<dbReference type="eggNOG" id="KOG1339">
    <property type="taxonomic scope" value="Eukaryota"/>
</dbReference>
<dbReference type="KEGG" id="cme:CYME_CMN193C"/>
<keyword evidence="6" id="KW-0865">Zymogen</keyword>
<dbReference type="AlphaFoldDB" id="M1VJ71"/>
<protein>
    <submittedName>
        <fullName evidence="14">Pepsin A</fullName>
    </submittedName>
</protein>
<dbReference type="SUPFAM" id="SSF50630">
    <property type="entry name" value="Acid proteases"/>
    <property type="match status" value="1"/>
</dbReference>
<dbReference type="OMA" id="CIGRIDG"/>
<evidence type="ECO:0000256" key="12">
    <source>
        <dbReference type="SAM" id="SignalP"/>
    </source>
</evidence>
<name>M1VJ71_CYAM1</name>
<dbReference type="PRINTS" id="PR00792">
    <property type="entry name" value="PEPSIN"/>
</dbReference>
<keyword evidence="15" id="KW-1185">Reference proteome</keyword>
<dbReference type="Gramene" id="CMN193CT">
    <property type="protein sequence ID" value="CMN193CT"/>
    <property type="gene ID" value="CMN193C"/>
</dbReference>
<feature type="domain" description="Peptidase A1" evidence="13">
    <location>
        <begin position="103"/>
        <end position="466"/>
    </location>
</feature>
<dbReference type="EMBL" id="AP006496">
    <property type="protein sequence ID" value="BAM81293.1"/>
    <property type="molecule type" value="Genomic_DNA"/>
</dbReference>
<dbReference type="PROSITE" id="PS00141">
    <property type="entry name" value="ASP_PROTEASE"/>
    <property type="match status" value="1"/>
</dbReference>
<feature type="region of interest" description="Disordered" evidence="10">
    <location>
        <begin position="545"/>
        <end position="564"/>
    </location>
</feature>
<evidence type="ECO:0000256" key="3">
    <source>
        <dbReference type="ARBA" id="ARBA00022729"/>
    </source>
</evidence>
<keyword evidence="11" id="KW-0812">Transmembrane</keyword>
<evidence type="ECO:0000256" key="11">
    <source>
        <dbReference type="SAM" id="Phobius"/>
    </source>
</evidence>
<keyword evidence="2 9" id="KW-0645">Protease</keyword>
<keyword evidence="3 12" id="KW-0732">Signal</keyword>
<dbReference type="GeneID" id="16995447"/>
<keyword evidence="11" id="KW-1133">Transmembrane helix</keyword>
<feature type="active site" evidence="7">
    <location>
        <position position="340"/>
    </location>
</feature>
<dbReference type="InterPro" id="IPR033121">
    <property type="entry name" value="PEPTIDASE_A1"/>
</dbReference>
<dbReference type="InterPro" id="IPR021109">
    <property type="entry name" value="Peptidase_aspartic_dom_sf"/>
</dbReference>